<dbReference type="Proteomes" id="UP000198859">
    <property type="component" value="Chromosome I"/>
</dbReference>
<dbReference type="PANTHER" id="PTHR33164:SF5">
    <property type="entry name" value="ORGANIC HYDROPEROXIDE RESISTANCE TRANSCRIPTIONAL REGULATOR"/>
    <property type="match status" value="1"/>
</dbReference>
<dbReference type="PRINTS" id="PR00598">
    <property type="entry name" value="HTHMARR"/>
</dbReference>
<keyword evidence="3" id="KW-0805">Transcription regulation</keyword>
<dbReference type="GO" id="GO:0003677">
    <property type="term" value="F:DNA binding"/>
    <property type="evidence" value="ECO:0007669"/>
    <property type="project" value="UniProtKB-KW"/>
</dbReference>
<organism evidence="7 8">
    <name type="scientific">Nocardioides scoriae</name>
    <dbReference type="NCBI Taxonomy" id="642780"/>
    <lineage>
        <taxon>Bacteria</taxon>
        <taxon>Bacillati</taxon>
        <taxon>Actinomycetota</taxon>
        <taxon>Actinomycetes</taxon>
        <taxon>Propionibacteriales</taxon>
        <taxon>Nocardioidaceae</taxon>
        <taxon>Nocardioides</taxon>
    </lineage>
</organism>
<evidence type="ECO:0000256" key="5">
    <source>
        <dbReference type="ARBA" id="ARBA00023163"/>
    </source>
</evidence>
<name>A0A1H1R998_9ACTN</name>
<dbReference type="InterPro" id="IPR055166">
    <property type="entry name" value="Transc_reg_Sar_Rot_HTH"/>
</dbReference>
<dbReference type="InterPro" id="IPR036390">
    <property type="entry name" value="WH_DNA-bd_sf"/>
</dbReference>
<sequence>MTSAPEVRGLDDLLCFDLYAATRAVTAYYRPLLEELGLTYPQYLVLVSLRPGRPVTVKQVAADLALDHGTLTPLLRRMEAAGLLTRERNAADKRQVVVTLTDAGERLRLRFDDVQCAVSEAIGLAPAEFLQLQESLARLTGAVREATAARGRQQADVSDR</sequence>
<accession>A0A1H1R998</accession>
<dbReference type="STRING" id="642780.SAMN04488570_1625"/>
<keyword evidence="2" id="KW-0963">Cytoplasm</keyword>
<dbReference type="RefSeq" id="WP_091728221.1">
    <property type="nucleotide sequence ID" value="NZ_LT629757.1"/>
</dbReference>
<dbReference type="SUPFAM" id="SSF46785">
    <property type="entry name" value="Winged helix' DNA-binding domain"/>
    <property type="match status" value="1"/>
</dbReference>
<dbReference type="InterPro" id="IPR036388">
    <property type="entry name" value="WH-like_DNA-bd_sf"/>
</dbReference>
<dbReference type="GO" id="GO:0006950">
    <property type="term" value="P:response to stress"/>
    <property type="evidence" value="ECO:0007669"/>
    <property type="project" value="TreeGrafter"/>
</dbReference>
<feature type="domain" description="HTH marR-type" evidence="6">
    <location>
        <begin position="11"/>
        <end position="141"/>
    </location>
</feature>
<dbReference type="InterPro" id="IPR000835">
    <property type="entry name" value="HTH_MarR-typ"/>
</dbReference>
<evidence type="ECO:0000256" key="3">
    <source>
        <dbReference type="ARBA" id="ARBA00023015"/>
    </source>
</evidence>
<evidence type="ECO:0000256" key="1">
    <source>
        <dbReference type="ARBA" id="ARBA00004496"/>
    </source>
</evidence>
<dbReference type="PROSITE" id="PS50995">
    <property type="entry name" value="HTH_MARR_2"/>
    <property type="match status" value="1"/>
</dbReference>
<evidence type="ECO:0000256" key="2">
    <source>
        <dbReference type="ARBA" id="ARBA00022490"/>
    </source>
</evidence>
<comment type="subcellular location">
    <subcellularLocation>
        <location evidence="1">Cytoplasm</location>
    </subcellularLocation>
</comment>
<dbReference type="EMBL" id="LT629757">
    <property type="protein sequence ID" value="SDS32250.1"/>
    <property type="molecule type" value="Genomic_DNA"/>
</dbReference>
<dbReference type="Gene3D" id="1.10.10.10">
    <property type="entry name" value="Winged helix-like DNA-binding domain superfamily/Winged helix DNA-binding domain"/>
    <property type="match status" value="1"/>
</dbReference>
<dbReference type="Pfam" id="PF22381">
    <property type="entry name" value="Staph_reg_Sar_Rot"/>
    <property type="match status" value="1"/>
</dbReference>
<dbReference type="GO" id="GO:0005737">
    <property type="term" value="C:cytoplasm"/>
    <property type="evidence" value="ECO:0007669"/>
    <property type="project" value="UniProtKB-SubCell"/>
</dbReference>
<reference evidence="8" key="1">
    <citation type="submission" date="2016-10" db="EMBL/GenBank/DDBJ databases">
        <authorList>
            <person name="Varghese N."/>
            <person name="Submissions S."/>
        </authorList>
    </citation>
    <scope>NUCLEOTIDE SEQUENCE [LARGE SCALE GENOMIC DNA]</scope>
    <source>
        <strain evidence="8">DSM 22127</strain>
    </source>
</reference>
<keyword evidence="5" id="KW-0804">Transcription</keyword>
<evidence type="ECO:0000313" key="8">
    <source>
        <dbReference type="Proteomes" id="UP000198859"/>
    </source>
</evidence>
<proteinExistence type="predicted"/>
<dbReference type="AlphaFoldDB" id="A0A1H1R998"/>
<keyword evidence="8" id="KW-1185">Reference proteome</keyword>
<dbReference type="OrthoDB" id="9806864at2"/>
<evidence type="ECO:0000256" key="4">
    <source>
        <dbReference type="ARBA" id="ARBA00023125"/>
    </source>
</evidence>
<evidence type="ECO:0000259" key="6">
    <source>
        <dbReference type="PROSITE" id="PS50995"/>
    </source>
</evidence>
<evidence type="ECO:0000313" key="7">
    <source>
        <dbReference type="EMBL" id="SDS32250.1"/>
    </source>
</evidence>
<protein>
    <submittedName>
        <fullName evidence="7">DNA-binding transcriptional regulator, MarR family</fullName>
    </submittedName>
</protein>
<dbReference type="InterPro" id="IPR039422">
    <property type="entry name" value="MarR/SlyA-like"/>
</dbReference>
<keyword evidence="4 7" id="KW-0238">DNA-binding</keyword>
<gene>
    <name evidence="7" type="ORF">SAMN04488570_1625</name>
</gene>
<dbReference type="SMART" id="SM00347">
    <property type="entry name" value="HTH_MARR"/>
    <property type="match status" value="1"/>
</dbReference>
<dbReference type="GO" id="GO:0003700">
    <property type="term" value="F:DNA-binding transcription factor activity"/>
    <property type="evidence" value="ECO:0007669"/>
    <property type="project" value="InterPro"/>
</dbReference>
<dbReference type="PANTHER" id="PTHR33164">
    <property type="entry name" value="TRANSCRIPTIONAL REGULATOR, MARR FAMILY"/>
    <property type="match status" value="1"/>
</dbReference>